<organism evidence="1 2">
    <name type="scientific">Lyophyllum shimeji</name>
    <name type="common">Hon-shimeji</name>
    <name type="synonym">Tricholoma shimeji</name>
    <dbReference type="NCBI Taxonomy" id="47721"/>
    <lineage>
        <taxon>Eukaryota</taxon>
        <taxon>Fungi</taxon>
        <taxon>Dikarya</taxon>
        <taxon>Basidiomycota</taxon>
        <taxon>Agaricomycotina</taxon>
        <taxon>Agaricomycetes</taxon>
        <taxon>Agaricomycetidae</taxon>
        <taxon>Agaricales</taxon>
        <taxon>Tricholomatineae</taxon>
        <taxon>Lyophyllaceae</taxon>
        <taxon>Lyophyllum</taxon>
    </lineage>
</organism>
<keyword evidence="2" id="KW-1185">Reference proteome</keyword>
<evidence type="ECO:0000313" key="1">
    <source>
        <dbReference type="EMBL" id="GLB40982.1"/>
    </source>
</evidence>
<accession>A0A9P3PTC5</accession>
<comment type="caution">
    <text evidence="1">The sequence shown here is derived from an EMBL/GenBank/DDBJ whole genome shotgun (WGS) entry which is preliminary data.</text>
</comment>
<evidence type="ECO:0000313" key="2">
    <source>
        <dbReference type="Proteomes" id="UP001063166"/>
    </source>
</evidence>
<dbReference type="AlphaFoldDB" id="A0A9P3PTC5"/>
<dbReference type="EMBL" id="BRPK01000009">
    <property type="protein sequence ID" value="GLB40982.1"/>
    <property type="molecule type" value="Genomic_DNA"/>
</dbReference>
<reference evidence="1" key="1">
    <citation type="submission" date="2022-07" db="EMBL/GenBank/DDBJ databases">
        <title>The genome of Lyophyllum shimeji provides insight into the initial evolution of ectomycorrhizal fungal genome.</title>
        <authorList>
            <person name="Kobayashi Y."/>
            <person name="Shibata T."/>
            <person name="Hirakawa H."/>
            <person name="Shigenobu S."/>
            <person name="Nishiyama T."/>
            <person name="Yamada A."/>
            <person name="Hasebe M."/>
            <person name="Kawaguchi M."/>
        </authorList>
    </citation>
    <scope>NUCLEOTIDE SEQUENCE</scope>
    <source>
        <strain evidence="1">AT787</strain>
    </source>
</reference>
<proteinExistence type="predicted"/>
<name>A0A9P3PTC5_LYOSH</name>
<dbReference type="OrthoDB" id="2990733at2759"/>
<protein>
    <submittedName>
        <fullName evidence="1">Uncharacterized protein</fullName>
    </submittedName>
</protein>
<dbReference type="Proteomes" id="UP001063166">
    <property type="component" value="Unassembled WGS sequence"/>
</dbReference>
<gene>
    <name evidence="1" type="ORF">LshimejAT787_0901970</name>
</gene>
<sequence length="236" mass="25441">MNPADGITSLSGSSERLIWSRRLGRIRITVFPALSTSHQDALFLSSYDPVRLLTCPGLRLFWHGWRSDTVVNFLPPPQPQRPPGTQSALLFTECFLEVAYECSEEGQRDLCFTIYSKPPTNRPTLTMLFRSSATTVALALTIASLSGSGAAVFCAVCPPTIFYQGLTRTLTLTKYTASAGTVQCNYDTPAIPGKSPGCLYRNLDGQVTFTNTGATLSSLPGACPNPATVITKTTSC</sequence>